<evidence type="ECO:0000313" key="1">
    <source>
        <dbReference type="EMBL" id="JAS10153.1"/>
    </source>
</evidence>
<dbReference type="EMBL" id="GEDC01017173">
    <property type="protein sequence ID" value="JAS20125.1"/>
    <property type="molecule type" value="Transcribed_RNA"/>
</dbReference>
<gene>
    <name evidence="2" type="ORF">g.41865</name>
    <name evidence="1" type="ORF">g.41866</name>
</gene>
<protein>
    <submittedName>
        <fullName evidence="2">Uncharacterized protein</fullName>
    </submittedName>
</protein>
<evidence type="ECO:0000313" key="2">
    <source>
        <dbReference type="EMBL" id="JAS20125.1"/>
    </source>
</evidence>
<organism evidence="2">
    <name type="scientific">Clastoptera arizonana</name>
    <name type="common">Arizona spittle bug</name>
    <dbReference type="NCBI Taxonomy" id="38151"/>
    <lineage>
        <taxon>Eukaryota</taxon>
        <taxon>Metazoa</taxon>
        <taxon>Ecdysozoa</taxon>
        <taxon>Arthropoda</taxon>
        <taxon>Hexapoda</taxon>
        <taxon>Insecta</taxon>
        <taxon>Pterygota</taxon>
        <taxon>Neoptera</taxon>
        <taxon>Paraneoptera</taxon>
        <taxon>Hemiptera</taxon>
        <taxon>Auchenorrhyncha</taxon>
        <taxon>Cercopoidea</taxon>
        <taxon>Clastopteridae</taxon>
        <taxon>Clastoptera</taxon>
    </lineage>
</organism>
<name>A0A1B6D3H9_9HEMI</name>
<accession>A0A1B6D3H9</accession>
<dbReference type="EMBL" id="GEDC01027145">
    <property type="protein sequence ID" value="JAS10153.1"/>
    <property type="molecule type" value="Transcribed_RNA"/>
</dbReference>
<proteinExistence type="predicted"/>
<sequence length="131" mass="15625">MESNPKNIKNQDNNNVQLYKAENIKFKEVTVKDFPRLLKDTNQRIHKNLDELKRIQEKLQTISLKSDTDFLDKLQHQKYSTMLKNENNHKTNLQKFDLVINHNLIMNENNNIKKAHSVIQEIIQDICKKQQ</sequence>
<dbReference type="AlphaFoldDB" id="A0A1B6D3H9"/>
<reference evidence="2" key="1">
    <citation type="submission" date="2015-12" db="EMBL/GenBank/DDBJ databases">
        <title>De novo transcriptome assembly of four potential Pierce s Disease insect vectors from Arizona vineyards.</title>
        <authorList>
            <person name="Tassone E.E."/>
        </authorList>
    </citation>
    <scope>NUCLEOTIDE SEQUENCE</scope>
</reference>